<comment type="caution">
    <text evidence="2">The sequence shown here is derived from an EMBL/GenBank/DDBJ whole genome shotgun (WGS) entry which is preliminary data.</text>
</comment>
<evidence type="ECO:0000256" key="1">
    <source>
        <dbReference type="SAM" id="MobiDB-lite"/>
    </source>
</evidence>
<accession>A0A1V4K9L7</accession>
<keyword evidence="3" id="KW-1185">Reference proteome</keyword>
<reference evidence="2 3" key="1">
    <citation type="submission" date="2016-02" db="EMBL/GenBank/DDBJ databases">
        <title>Band-tailed pigeon sequencing and assembly.</title>
        <authorList>
            <person name="Soares A.E."/>
            <person name="Novak B.J."/>
            <person name="Rice E.S."/>
            <person name="O'Connell B."/>
            <person name="Chang D."/>
            <person name="Weber S."/>
            <person name="Shapiro B."/>
        </authorList>
    </citation>
    <scope>NUCLEOTIDE SEQUENCE [LARGE SCALE GENOMIC DNA]</scope>
    <source>
        <strain evidence="2">BTP2013</strain>
        <tissue evidence="2">Blood</tissue>
    </source>
</reference>
<proteinExistence type="predicted"/>
<feature type="region of interest" description="Disordered" evidence="1">
    <location>
        <begin position="1"/>
        <end position="25"/>
    </location>
</feature>
<dbReference type="Proteomes" id="UP000190648">
    <property type="component" value="Unassembled WGS sequence"/>
</dbReference>
<gene>
    <name evidence="2" type="ORF">AV530_002918</name>
</gene>
<sequence>MGMAPGSKPCWAKERDGSSRRATEKPCQLYRSATGGREAEQLRFARDWTELELKRRRSNAECVRPQRGVPCLRAEGSRAPAQFGAALAETNKERGSSINTLFLWRAAS</sequence>
<dbReference type="AlphaFoldDB" id="A0A1V4K9L7"/>
<organism evidence="2 3">
    <name type="scientific">Patagioenas fasciata monilis</name>
    <dbReference type="NCBI Taxonomy" id="372326"/>
    <lineage>
        <taxon>Eukaryota</taxon>
        <taxon>Metazoa</taxon>
        <taxon>Chordata</taxon>
        <taxon>Craniata</taxon>
        <taxon>Vertebrata</taxon>
        <taxon>Euteleostomi</taxon>
        <taxon>Archelosauria</taxon>
        <taxon>Archosauria</taxon>
        <taxon>Dinosauria</taxon>
        <taxon>Saurischia</taxon>
        <taxon>Theropoda</taxon>
        <taxon>Coelurosauria</taxon>
        <taxon>Aves</taxon>
        <taxon>Neognathae</taxon>
        <taxon>Neoaves</taxon>
        <taxon>Columbimorphae</taxon>
        <taxon>Columbiformes</taxon>
        <taxon>Columbidae</taxon>
        <taxon>Patagioenas</taxon>
    </lineage>
</organism>
<evidence type="ECO:0000313" key="2">
    <source>
        <dbReference type="EMBL" id="OPJ81162.1"/>
    </source>
</evidence>
<feature type="compositionally biased region" description="Basic and acidic residues" evidence="1">
    <location>
        <begin position="11"/>
        <end position="24"/>
    </location>
</feature>
<protein>
    <submittedName>
        <fullName evidence="2">Uncharacterized protein</fullName>
    </submittedName>
</protein>
<name>A0A1V4K9L7_PATFA</name>
<dbReference type="EMBL" id="LSYS01004095">
    <property type="protein sequence ID" value="OPJ81162.1"/>
    <property type="molecule type" value="Genomic_DNA"/>
</dbReference>
<evidence type="ECO:0000313" key="3">
    <source>
        <dbReference type="Proteomes" id="UP000190648"/>
    </source>
</evidence>